<evidence type="ECO:0000313" key="2">
    <source>
        <dbReference type="Proteomes" id="UP000824082"/>
    </source>
</evidence>
<organism evidence="1 2">
    <name type="scientific">Candidatus Egerieicola faecale</name>
    <dbReference type="NCBI Taxonomy" id="2840774"/>
    <lineage>
        <taxon>Bacteria</taxon>
        <taxon>Bacillati</taxon>
        <taxon>Bacillota</taxon>
        <taxon>Clostridia</taxon>
        <taxon>Eubacteriales</taxon>
        <taxon>Oscillospiraceae</taxon>
        <taxon>Oscillospiraceae incertae sedis</taxon>
        <taxon>Candidatus Egerieicola</taxon>
    </lineage>
</organism>
<keyword evidence="1" id="KW-0378">Hydrolase</keyword>
<dbReference type="EMBL" id="DVMX01000103">
    <property type="protein sequence ID" value="HIU41961.1"/>
    <property type="molecule type" value="Genomic_DNA"/>
</dbReference>
<dbReference type="GO" id="GO:0005829">
    <property type="term" value="C:cytosol"/>
    <property type="evidence" value="ECO:0007669"/>
    <property type="project" value="TreeGrafter"/>
</dbReference>
<gene>
    <name evidence="1" type="ORF">IAD19_05350</name>
</gene>
<protein>
    <submittedName>
        <fullName evidence="1">HAD hydrolase family protein</fullName>
    </submittedName>
</protein>
<dbReference type="Proteomes" id="UP000824082">
    <property type="component" value="Unassembled WGS sequence"/>
</dbReference>
<dbReference type="InterPro" id="IPR023214">
    <property type="entry name" value="HAD_sf"/>
</dbReference>
<dbReference type="PANTHER" id="PTHR10000">
    <property type="entry name" value="PHOSPHOSERINE PHOSPHATASE"/>
    <property type="match status" value="1"/>
</dbReference>
<dbReference type="Gene3D" id="3.30.1240.10">
    <property type="match status" value="1"/>
</dbReference>
<name>A0A9D1ISL5_9FIRM</name>
<dbReference type="AlphaFoldDB" id="A0A9D1ISL5"/>
<sequence>MKTLYLSDLDGTLLTPAQNLSPYAAKTLRRLIREGLPFSYATARSRITASVVTQGICPRLPAVYHNGIFLTQPATGRVVRFWGFTPREQKDLLDCLLSEGICPIVYGLQEGRERFFWLEPMAGENLNAFLATRPDDPRRTPLSAPEGYYGPSAYYFTCIEDQVPLLPLYRILRERFYCIYGNDLYSGKPWLEILPKQASKATAALALKEWAGAEELICFGDGINDLPLFEIADRCYAVENACRELKEKADGILPSNREDGVVRFLEEAWEK</sequence>
<accession>A0A9D1ISL5</accession>
<comment type="caution">
    <text evidence="1">The sequence shown here is derived from an EMBL/GenBank/DDBJ whole genome shotgun (WGS) entry which is preliminary data.</text>
</comment>
<dbReference type="InterPro" id="IPR036412">
    <property type="entry name" value="HAD-like_sf"/>
</dbReference>
<dbReference type="Gene3D" id="3.40.50.1000">
    <property type="entry name" value="HAD superfamily/HAD-like"/>
    <property type="match status" value="1"/>
</dbReference>
<dbReference type="PANTHER" id="PTHR10000:SF8">
    <property type="entry name" value="HAD SUPERFAMILY HYDROLASE-LIKE, TYPE 3"/>
    <property type="match status" value="1"/>
</dbReference>
<proteinExistence type="predicted"/>
<dbReference type="SUPFAM" id="SSF56784">
    <property type="entry name" value="HAD-like"/>
    <property type="match status" value="1"/>
</dbReference>
<dbReference type="Pfam" id="PF08282">
    <property type="entry name" value="Hydrolase_3"/>
    <property type="match status" value="1"/>
</dbReference>
<dbReference type="GO" id="GO:0016791">
    <property type="term" value="F:phosphatase activity"/>
    <property type="evidence" value="ECO:0007669"/>
    <property type="project" value="TreeGrafter"/>
</dbReference>
<dbReference type="GO" id="GO:0000287">
    <property type="term" value="F:magnesium ion binding"/>
    <property type="evidence" value="ECO:0007669"/>
    <property type="project" value="TreeGrafter"/>
</dbReference>
<evidence type="ECO:0000313" key="1">
    <source>
        <dbReference type="EMBL" id="HIU41961.1"/>
    </source>
</evidence>
<reference evidence="1" key="1">
    <citation type="submission" date="2020-10" db="EMBL/GenBank/DDBJ databases">
        <authorList>
            <person name="Gilroy R."/>
        </authorList>
    </citation>
    <scope>NUCLEOTIDE SEQUENCE</scope>
    <source>
        <strain evidence="1">4509</strain>
    </source>
</reference>
<reference evidence="1" key="2">
    <citation type="journal article" date="2021" name="PeerJ">
        <title>Extensive microbial diversity within the chicken gut microbiome revealed by metagenomics and culture.</title>
        <authorList>
            <person name="Gilroy R."/>
            <person name="Ravi A."/>
            <person name="Getino M."/>
            <person name="Pursley I."/>
            <person name="Horton D.L."/>
            <person name="Alikhan N.F."/>
            <person name="Baker D."/>
            <person name="Gharbi K."/>
            <person name="Hall N."/>
            <person name="Watson M."/>
            <person name="Adriaenssens E.M."/>
            <person name="Foster-Nyarko E."/>
            <person name="Jarju S."/>
            <person name="Secka A."/>
            <person name="Antonio M."/>
            <person name="Oren A."/>
            <person name="Chaudhuri R.R."/>
            <person name="La Ragione R."/>
            <person name="Hildebrand F."/>
            <person name="Pallen M.J."/>
        </authorList>
    </citation>
    <scope>NUCLEOTIDE SEQUENCE</scope>
    <source>
        <strain evidence="1">4509</strain>
    </source>
</reference>